<evidence type="ECO:0000256" key="2">
    <source>
        <dbReference type="ARBA" id="ARBA00004687"/>
    </source>
</evidence>
<feature type="transmembrane region" description="Helical" evidence="9">
    <location>
        <begin position="317"/>
        <end position="335"/>
    </location>
</feature>
<gene>
    <name evidence="10" type="ORF">RN001_016383</name>
</gene>
<dbReference type="GO" id="GO:0016255">
    <property type="term" value="P:attachment of GPI anchor to protein"/>
    <property type="evidence" value="ECO:0007669"/>
    <property type="project" value="InterPro"/>
</dbReference>
<reference evidence="11" key="1">
    <citation type="submission" date="2023-01" db="EMBL/GenBank/DDBJ databases">
        <title>Key to firefly adult light organ development and bioluminescence: homeobox transcription factors regulate luciferase expression and transportation to peroxisome.</title>
        <authorList>
            <person name="Fu X."/>
        </authorList>
    </citation>
    <scope>NUCLEOTIDE SEQUENCE [LARGE SCALE GENOMIC DNA]</scope>
</reference>
<evidence type="ECO:0000256" key="8">
    <source>
        <dbReference type="ARBA" id="ARBA00023136"/>
    </source>
</evidence>
<evidence type="ECO:0000256" key="3">
    <source>
        <dbReference type="ARBA" id="ARBA00010026"/>
    </source>
</evidence>
<keyword evidence="5 9" id="KW-0812">Transmembrane</keyword>
<feature type="transmembrane region" description="Helical" evidence="9">
    <location>
        <begin position="250"/>
        <end position="269"/>
    </location>
</feature>
<dbReference type="Pfam" id="PF06728">
    <property type="entry name" value="PIG-U"/>
    <property type="match status" value="1"/>
</dbReference>
<feature type="transmembrane region" description="Helical" evidence="9">
    <location>
        <begin position="81"/>
        <end position="101"/>
    </location>
</feature>
<dbReference type="InterPro" id="IPR009600">
    <property type="entry name" value="PIG-U"/>
</dbReference>
<comment type="similarity">
    <text evidence="3">Belongs to the PIGU family.</text>
</comment>
<keyword evidence="8 9" id="KW-0472">Membrane</keyword>
<evidence type="ECO:0000313" key="10">
    <source>
        <dbReference type="EMBL" id="KAK4872259.1"/>
    </source>
</evidence>
<organism evidence="10 11">
    <name type="scientific">Aquatica leii</name>
    <dbReference type="NCBI Taxonomy" id="1421715"/>
    <lineage>
        <taxon>Eukaryota</taxon>
        <taxon>Metazoa</taxon>
        <taxon>Ecdysozoa</taxon>
        <taxon>Arthropoda</taxon>
        <taxon>Hexapoda</taxon>
        <taxon>Insecta</taxon>
        <taxon>Pterygota</taxon>
        <taxon>Neoptera</taxon>
        <taxon>Endopterygota</taxon>
        <taxon>Coleoptera</taxon>
        <taxon>Polyphaga</taxon>
        <taxon>Elateriformia</taxon>
        <taxon>Elateroidea</taxon>
        <taxon>Lampyridae</taxon>
        <taxon>Luciolinae</taxon>
        <taxon>Aquatica</taxon>
    </lineage>
</organism>
<evidence type="ECO:0000256" key="7">
    <source>
        <dbReference type="ARBA" id="ARBA00022989"/>
    </source>
</evidence>
<dbReference type="GO" id="GO:0042765">
    <property type="term" value="C:GPI-anchor transamidase complex"/>
    <property type="evidence" value="ECO:0007669"/>
    <property type="project" value="InterPro"/>
</dbReference>
<comment type="pathway">
    <text evidence="2">Glycolipid biosynthesis; glycosylphosphatidylinositol-anchor biosynthesis.</text>
</comment>
<evidence type="ECO:0008006" key="12">
    <source>
        <dbReference type="Google" id="ProtNLM"/>
    </source>
</evidence>
<comment type="subcellular location">
    <subcellularLocation>
        <location evidence="1">Endoplasmic reticulum membrane</location>
        <topology evidence="1">Multi-pass membrane protein</topology>
    </subcellularLocation>
</comment>
<feature type="transmembrane region" description="Helical" evidence="9">
    <location>
        <begin position="216"/>
        <end position="238"/>
    </location>
</feature>
<evidence type="ECO:0000256" key="6">
    <source>
        <dbReference type="ARBA" id="ARBA00022824"/>
    </source>
</evidence>
<keyword evidence="11" id="KW-1185">Reference proteome</keyword>
<name>A0AAN7NXV2_9COLE</name>
<keyword evidence="7 9" id="KW-1133">Transmembrane helix</keyword>
<sequence>MSTLIIYFLGAFVRYWLITSEYQNVIAERIEISTPLNSWKRVTEGLHLLKLGIYPYAGDSLHESPLNLLAFNCLVKIFGEYLHIVFVVCDLLTSHLLYMSAKKYMEQIRKTQERNKANYAADAKDLLLTDKDFALSPIYVCVVYLFNLYTIFNCVGMTTTVFGNLFTALFLMALNYGSLFAALPLAIVISQSFYPILLLSPLFLHFVVTRKSYIKAGAAVVLCVMFWSIITYLCYRIYDRWDFVENTYGFILTVPDLRPNIGLFWYFFIEMFEHFRSLFIYSFQINVTILYLIPLSIRFRQDPMLLATSLLSLTAIFKSYPCLGDIGFVLSLYPCWKHLFNYIQQGFLVSCCFLVTTILGPTVWYLWIYSGSANANFYFGVTLAFATAQIFLITDILFSYTKREFSLIYGRIRKLNSKKAQLMLE</sequence>
<feature type="transmembrane region" description="Helical" evidence="9">
    <location>
        <begin position="347"/>
        <end position="369"/>
    </location>
</feature>
<feature type="transmembrane region" description="Helical" evidence="9">
    <location>
        <begin position="278"/>
        <end position="297"/>
    </location>
</feature>
<keyword evidence="6" id="KW-0256">Endoplasmic reticulum</keyword>
<dbReference type="GO" id="GO:0006506">
    <property type="term" value="P:GPI anchor biosynthetic process"/>
    <property type="evidence" value="ECO:0007669"/>
    <property type="project" value="UniProtKB-KW"/>
</dbReference>
<evidence type="ECO:0000256" key="9">
    <source>
        <dbReference type="SAM" id="Phobius"/>
    </source>
</evidence>
<feature type="transmembrane region" description="Helical" evidence="9">
    <location>
        <begin position="141"/>
        <end position="174"/>
    </location>
</feature>
<feature type="transmembrane region" description="Helical" evidence="9">
    <location>
        <begin position="180"/>
        <end position="204"/>
    </location>
</feature>
<protein>
    <recommendedName>
        <fullName evidence="12">Phosphatidylinositol glycan anchor biosynthesis class U protein</fullName>
    </recommendedName>
</protein>
<dbReference type="Proteomes" id="UP001353858">
    <property type="component" value="Unassembled WGS sequence"/>
</dbReference>
<comment type="caution">
    <text evidence="10">The sequence shown here is derived from an EMBL/GenBank/DDBJ whole genome shotgun (WGS) entry which is preliminary data.</text>
</comment>
<dbReference type="PANTHER" id="PTHR13121">
    <property type="entry name" value="GPI TRANSAMIDASE COMPONENT PIG-U"/>
    <property type="match status" value="1"/>
</dbReference>
<evidence type="ECO:0000313" key="11">
    <source>
        <dbReference type="Proteomes" id="UP001353858"/>
    </source>
</evidence>
<feature type="transmembrane region" description="Helical" evidence="9">
    <location>
        <begin position="375"/>
        <end position="398"/>
    </location>
</feature>
<accession>A0AAN7NXV2</accession>
<dbReference type="PANTHER" id="PTHR13121:SF0">
    <property type="entry name" value="PHOSPHATIDYLINOSITOL GLYCAN ANCHOR BIOSYNTHESIS CLASS U PROTEIN"/>
    <property type="match status" value="1"/>
</dbReference>
<dbReference type="EMBL" id="JARPUR010000008">
    <property type="protein sequence ID" value="KAK4872259.1"/>
    <property type="molecule type" value="Genomic_DNA"/>
</dbReference>
<evidence type="ECO:0000256" key="5">
    <source>
        <dbReference type="ARBA" id="ARBA00022692"/>
    </source>
</evidence>
<evidence type="ECO:0000256" key="4">
    <source>
        <dbReference type="ARBA" id="ARBA00022502"/>
    </source>
</evidence>
<keyword evidence="4" id="KW-0337">GPI-anchor biosynthesis</keyword>
<evidence type="ECO:0000256" key="1">
    <source>
        <dbReference type="ARBA" id="ARBA00004477"/>
    </source>
</evidence>
<proteinExistence type="inferred from homology"/>
<dbReference type="AlphaFoldDB" id="A0AAN7NXV2"/>